<dbReference type="EnsemblPlants" id="AVESA.00010b.r2.5CG0884420.2">
    <property type="protein sequence ID" value="AVESA.00010b.r2.5CG0884420.2.CDS"/>
    <property type="gene ID" value="AVESA.00010b.r2.5CG0884420"/>
</dbReference>
<evidence type="ECO:0000313" key="2">
    <source>
        <dbReference type="Proteomes" id="UP001732700"/>
    </source>
</evidence>
<name>A0ACD5Y0Z2_AVESA</name>
<sequence>MVPHNMNSCKSKHCFIHQTGFVAIVGILCLLRPPYHAASAESTYEHRNLLTQKKITTLSRSLPLPFTQKNKFPDDMSNTISHYAMWHTELGKAYGLRAEMSIWGSQNEEYSQESGAAIQMYCQDDGGKYSLIEAGFHVSPSLYHNRDVRFFTYSTKDTKSPGCYNLQCTGFVPASGAALLPGQAIAPQSSYGETDRYIRLSLNKDPNSKDWVLYRHDLDAPSFLGHFPGQLCPGTLQIQALTGFVNYLRNTQGPPMGSGHFPDDEDEKKSAYFKHVKIYDSKGHAWDPITTHMVPLVDKEDCYNETDFTVKINRGYIFYYGGPSGCIG</sequence>
<proteinExistence type="predicted"/>
<reference evidence="1" key="2">
    <citation type="submission" date="2025-09" db="UniProtKB">
        <authorList>
            <consortium name="EnsemblPlants"/>
        </authorList>
    </citation>
    <scope>IDENTIFICATION</scope>
</reference>
<accession>A0ACD5Y0Z2</accession>
<organism evidence="1 2">
    <name type="scientific">Avena sativa</name>
    <name type="common">Oat</name>
    <dbReference type="NCBI Taxonomy" id="4498"/>
    <lineage>
        <taxon>Eukaryota</taxon>
        <taxon>Viridiplantae</taxon>
        <taxon>Streptophyta</taxon>
        <taxon>Embryophyta</taxon>
        <taxon>Tracheophyta</taxon>
        <taxon>Spermatophyta</taxon>
        <taxon>Magnoliopsida</taxon>
        <taxon>Liliopsida</taxon>
        <taxon>Poales</taxon>
        <taxon>Poaceae</taxon>
        <taxon>BOP clade</taxon>
        <taxon>Pooideae</taxon>
        <taxon>Poodae</taxon>
        <taxon>Poeae</taxon>
        <taxon>Poeae Chloroplast Group 1 (Aveneae type)</taxon>
        <taxon>Aveninae</taxon>
        <taxon>Avena</taxon>
    </lineage>
</organism>
<reference evidence="1" key="1">
    <citation type="submission" date="2021-05" db="EMBL/GenBank/DDBJ databases">
        <authorList>
            <person name="Scholz U."/>
            <person name="Mascher M."/>
            <person name="Fiebig A."/>
        </authorList>
    </citation>
    <scope>NUCLEOTIDE SEQUENCE [LARGE SCALE GENOMIC DNA]</scope>
</reference>
<dbReference type="Proteomes" id="UP001732700">
    <property type="component" value="Chromosome 5C"/>
</dbReference>
<evidence type="ECO:0000313" key="1">
    <source>
        <dbReference type="EnsemblPlants" id="AVESA.00010b.r2.5CG0884420.2.CDS"/>
    </source>
</evidence>
<keyword evidence="2" id="KW-1185">Reference proteome</keyword>
<protein>
    <submittedName>
        <fullName evidence="1">Uncharacterized protein</fullName>
    </submittedName>
</protein>